<proteinExistence type="inferred from homology"/>
<sequence>MFQFFSYKPLLLIIFLLTLSLNLHLFPARTLPGTFISGDLSPNATWNNFLNFIDAGKGANLTGISELKTYFHRFGYLQIPDNVAKNFTDVFDDTFESAVLNYQRNFGLSTTGKLDADTVTQIMSPRCGVSDTVKSSTDNSNNIHVTKHYAYFYGEPRWGRLAHDTLTYAFSGNHMIGYISLSEVREAFRRSFSRWSAVIPVNFTETDDYSSADIKIGFYKGDHGDGEPFDGVLGVLAHAFSPENGRLHLDEAETWAVDFKSSKSKVAVDLESVATHEIGHILGLAHSSVKDAIMYPSLSPRTKKVDLKVDDVEGIQALYGSNPNFHYSSLMESDLSSGWVIKSPLKWLTCLLIFVVVGLLF</sequence>
<dbReference type="InterPro" id="IPR024079">
    <property type="entry name" value="MetalloPept_cat_dom_sf"/>
</dbReference>
<feature type="binding site" evidence="11">
    <location>
        <position position="250"/>
    </location>
    <ligand>
        <name>Ca(2+)</name>
        <dbReference type="ChEBI" id="CHEBI:29108"/>
        <label>3</label>
    </ligand>
</feature>
<keyword evidence="7" id="KW-0482">Metalloprotease</keyword>
<keyword evidence="4 12" id="KW-0732">Signal</keyword>
<dbReference type="SUPFAM" id="SSF47090">
    <property type="entry name" value="PGBD-like"/>
    <property type="match status" value="1"/>
</dbReference>
<evidence type="ECO:0000256" key="1">
    <source>
        <dbReference type="ARBA" id="ARBA00009614"/>
    </source>
</evidence>
<reference evidence="14" key="1">
    <citation type="journal article" date="2023" name="bioRxiv">
        <title>Improved chromosome-level genome assembly for marigold (Tagetes erecta).</title>
        <authorList>
            <person name="Jiang F."/>
            <person name="Yuan L."/>
            <person name="Wang S."/>
            <person name="Wang H."/>
            <person name="Xu D."/>
            <person name="Wang A."/>
            <person name="Fan W."/>
        </authorList>
    </citation>
    <scope>NUCLEOTIDE SEQUENCE</scope>
    <source>
        <strain evidence="14">WSJ</strain>
        <tissue evidence="14">Leaf</tissue>
    </source>
</reference>
<keyword evidence="8" id="KW-0865">Zymogen</keyword>
<dbReference type="Proteomes" id="UP001229421">
    <property type="component" value="Unassembled WGS sequence"/>
</dbReference>
<dbReference type="GO" id="GO:0006508">
    <property type="term" value="P:proteolysis"/>
    <property type="evidence" value="ECO:0007669"/>
    <property type="project" value="UniProtKB-KW"/>
</dbReference>
<feature type="domain" description="Peptidase metallopeptidase" evidence="13">
    <location>
        <begin position="154"/>
        <end position="321"/>
    </location>
</feature>
<organism evidence="14 15">
    <name type="scientific">Tagetes erecta</name>
    <name type="common">African marigold</name>
    <dbReference type="NCBI Taxonomy" id="13708"/>
    <lineage>
        <taxon>Eukaryota</taxon>
        <taxon>Viridiplantae</taxon>
        <taxon>Streptophyta</taxon>
        <taxon>Embryophyta</taxon>
        <taxon>Tracheophyta</taxon>
        <taxon>Spermatophyta</taxon>
        <taxon>Magnoliopsida</taxon>
        <taxon>eudicotyledons</taxon>
        <taxon>Gunneridae</taxon>
        <taxon>Pentapetalae</taxon>
        <taxon>asterids</taxon>
        <taxon>campanulids</taxon>
        <taxon>Asterales</taxon>
        <taxon>Asteraceae</taxon>
        <taxon>Asteroideae</taxon>
        <taxon>Heliantheae alliance</taxon>
        <taxon>Tageteae</taxon>
        <taxon>Tagetes</taxon>
    </lineage>
</organism>
<comment type="cofactor">
    <cofactor evidence="11">
        <name>Zn(2+)</name>
        <dbReference type="ChEBI" id="CHEBI:29105"/>
    </cofactor>
    <text evidence="11">Binds 2 Zn(2+) ions per subunit.</text>
</comment>
<evidence type="ECO:0000256" key="6">
    <source>
        <dbReference type="ARBA" id="ARBA00022833"/>
    </source>
</evidence>
<dbReference type="InterPro" id="IPR033739">
    <property type="entry name" value="M10A_MMP"/>
</dbReference>
<feature type="binding site" evidence="11">
    <location>
        <position position="213"/>
    </location>
    <ligand>
        <name>Ca(2+)</name>
        <dbReference type="ChEBI" id="CHEBI:29108"/>
        <label>2</label>
    </ligand>
</feature>
<feature type="binding site" description="in inhibited form" evidence="11">
    <location>
        <position position="127"/>
    </location>
    <ligand>
        <name>Zn(2+)</name>
        <dbReference type="ChEBI" id="CHEBI:29105"/>
        <label>2</label>
        <note>catalytic</note>
    </ligand>
</feature>
<feature type="binding site" evidence="11">
    <location>
        <position position="286"/>
    </location>
    <ligand>
        <name>Zn(2+)</name>
        <dbReference type="ChEBI" id="CHEBI:29105"/>
        <label>2</label>
        <note>catalytic</note>
    </ligand>
</feature>
<feature type="binding site" evidence="11">
    <location>
        <position position="276"/>
    </location>
    <ligand>
        <name>Zn(2+)</name>
        <dbReference type="ChEBI" id="CHEBI:29105"/>
        <label>2</label>
        <note>catalytic</note>
    </ligand>
</feature>
<evidence type="ECO:0000256" key="3">
    <source>
        <dbReference type="ARBA" id="ARBA00022723"/>
    </source>
</evidence>
<name>A0AAD8P8H6_TARER</name>
<evidence type="ECO:0000256" key="8">
    <source>
        <dbReference type="ARBA" id="ARBA00023145"/>
    </source>
</evidence>
<keyword evidence="5" id="KW-0378">Hydrolase</keyword>
<evidence type="ECO:0000259" key="13">
    <source>
        <dbReference type="SMART" id="SM00235"/>
    </source>
</evidence>
<feature type="binding site" evidence="11">
    <location>
        <position position="230"/>
    </location>
    <ligand>
        <name>Ca(2+)</name>
        <dbReference type="ChEBI" id="CHEBI:29108"/>
        <label>3</label>
    </ligand>
</feature>
<evidence type="ECO:0000256" key="4">
    <source>
        <dbReference type="ARBA" id="ARBA00022729"/>
    </source>
</evidence>
<dbReference type="InterPro" id="IPR036365">
    <property type="entry name" value="PGBD-like_sf"/>
</dbReference>
<evidence type="ECO:0000256" key="2">
    <source>
        <dbReference type="ARBA" id="ARBA00022670"/>
    </source>
</evidence>
<feature type="binding site" evidence="11">
    <location>
        <position position="225"/>
    </location>
    <ligand>
        <name>Zn(2+)</name>
        <dbReference type="ChEBI" id="CHEBI:29105"/>
        <label>1</label>
    </ligand>
</feature>
<evidence type="ECO:0000256" key="7">
    <source>
        <dbReference type="ARBA" id="ARBA00023049"/>
    </source>
</evidence>
<comment type="cofactor">
    <cofactor evidence="11">
        <name>Ca(2+)</name>
        <dbReference type="ChEBI" id="CHEBI:29108"/>
    </cofactor>
    <text evidence="11">Can bind about 5 Ca(2+) ions per subunit.</text>
</comment>
<dbReference type="SMART" id="SM00235">
    <property type="entry name" value="ZnMc"/>
    <property type="match status" value="1"/>
</dbReference>
<comment type="caution">
    <text evidence="14">The sequence shown here is derived from an EMBL/GenBank/DDBJ whole genome shotgun (WGS) entry which is preliminary data.</text>
</comment>
<dbReference type="InterPro" id="IPR006026">
    <property type="entry name" value="Peptidase_Metallo"/>
</dbReference>
<evidence type="ECO:0000256" key="12">
    <source>
        <dbReference type="SAM" id="SignalP"/>
    </source>
</evidence>
<dbReference type="InterPro" id="IPR021190">
    <property type="entry name" value="Pept_M10A"/>
</dbReference>
<evidence type="ECO:0000256" key="11">
    <source>
        <dbReference type="PIRSR" id="PIRSR621190-2"/>
    </source>
</evidence>
<dbReference type="EMBL" id="JAUHHV010000001">
    <property type="protein sequence ID" value="KAK1435931.1"/>
    <property type="molecule type" value="Genomic_DNA"/>
</dbReference>
<protein>
    <recommendedName>
        <fullName evidence="13">Peptidase metallopeptidase domain-containing protein</fullName>
    </recommendedName>
</protein>
<dbReference type="FunFam" id="3.40.390.10:FF:000018">
    <property type="entry name" value="Metalloendoproteinase 1"/>
    <property type="match status" value="1"/>
</dbReference>
<dbReference type="GO" id="GO:0030574">
    <property type="term" value="P:collagen catabolic process"/>
    <property type="evidence" value="ECO:0007669"/>
    <property type="project" value="TreeGrafter"/>
</dbReference>
<dbReference type="SUPFAM" id="SSF55486">
    <property type="entry name" value="Metalloproteases ('zincins'), catalytic domain"/>
    <property type="match status" value="1"/>
</dbReference>
<keyword evidence="15" id="KW-1185">Reference proteome</keyword>
<dbReference type="Gene3D" id="3.40.390.10">
    <property type="entry name" value="Collagenase (Catalytic Domain)"/>
    <property type="match status" value="1"/>
</dbReference>
<keyword evidence="2" id="KW-0645">Protease</keyword>
<accession>A0AAD8P8H6</accession>
<feature type="signal peptide" evidence="12">
    <location>
        <begin position="1"/>
        <end position="20"/>
    </location>
</feature>
<keyword evidence="6 11" id="KW-0862">Zinc</keyword>
<keyword evidence="3 11" id="KW-0479">Metal-binding</keyword>
<dbReference type="Pfam" id="PF00413">
    <property type="entry name" value="Peptidase_M10"/>
    <property type="match status" value="1"/>
</dbReference>
<feature type="binding site" evidence="11">
    <location>
        <position position="253"/>
    </location>
    <ligand>
        <name>Ca(2+)</name>
        <dbReference type="ChEBI" id="CHEBI:29108"/>
        <label>1</label>
    </ligand>
</feature>
<feature type="chain" id="PRO_5042202414" description="Peptidase metallopeptidase domain-containing protein" evidence="12">
    <location>
        <begin position="21"/>
        <end position="361"/>
    </location>
</feature>
<dbReference type="GO" id="GO:0008270">
    <property type="term" value="F:zinc ion binding"/>
    <property type="evidence" value="ECO:0007669"/>
    <property type="project" value="InterPro"/>
</dbReference>
<evidence type="ECO:0000256" key="10">
    <source>
        <dbReference type="PIRSR" id="PIRSR621190-1"/>
    </source>
</evidence>
<dbReference type="PANTHER" id="PTHR10201:SF321">
    <property type="entry name" value="METALLOENDOPROTEINASE 4-MMP"/>
    <property type="match status" value="1"/>
</dbReference>
<dbReference type="GO" id="GO:0004222">
    <property type="term" value="F:metalloendopeptidase activity"/>
    <property type="evidence" value="ECO:0007669"/>
    <property type="project" value="InterPro"/>
</dbReference>
<feature type="binding site" evidence="11">
    <location>
        <position position="280"/>
    </location>
    <ligand>
        <name>Zn(2+)</name>
        <dbReference type="ChEBI" id="CHEBI:29105"/>
        <label>2</label>
        <note>catalytic</note>
    </ligand>
</feature>
<dbReference type="InterPro" id="IPR002477">
    <property type="entry name" value="Peptidoglycan-bd-like"/>
</dbReference>
<dbReference type="GO" id="GO:0030198">
    <property type="term" value="P:extracellular matrix organization"/>
    <property type="evidence" value="ECO:0007669"/>
    <property type="project" value="TreeGrafter"/>
</dbReference>
<feature type="active site" evidence="10">
    <location>
        <position position="277"/>
    </location>
</feature>
<evidence type="ECO:0000313" key="14">
    <source>
        <dbReference type="EMBL" id="KAK1435931.1"/>
    </source>
</evidence>
<dbReference type="PANTHER" id="PTHR10201">
    <property type="entry name" value="MATRIX METALLOPROTEINASE"/>
    <property type="match status" value="1"/>
</dbReference>
<feature type="binding site" evidence="11">
    <location>
        <position position="223"/>
    </location>
    <ligand>
        <name>Zn(2+)</name>
        <dbReference type="ChEBI" id="CHEBI:29105"/>
        <label>1</label>
    </ligand>
</feature>
<feature type="binding site" evidence="11">
    <location>
        <position position="248"/>
    </location>
    <ligand>
        <name>Zn(2+)</name>
        <dbReference type="ChEBI" id="CHEBI:29105"/>
        <label>1</label>
    </ligand>
</feature>
<dbReference type="InterPro" id="IPR001818">
    <property type="entry name" value="Pept_M10_metallopeptidase"/>
</dbReference>
<dbReference type="CDD" id="cd04278">
    <property type="entry name" value="ZnMc_MMP"/>
    <property type="match status" value="1"/>
</dbReference>
<dbReference type="PRINTS" id="PR00138">
    <property type="entry name" value="MATRIXIN"/>
</dbReference>
<evidence type="ECO:0000256" key="9">
    <source>
        <dbReference type="ARBA" id="ARBA00023180"/>
    </source>
</evidence>
<evidence type="ECO:0000313" key="15">
    <source>
        <dbReference type="Proteomes" id="UP001229421"/>
    </source>
</evidence>
<evidence type="ECO:0000256" key="5">
    <source>
        <dbReference type="ARBA" id="ARBA00022801"/>
    </source>
</evidence>
<keyword evidence="9" id="KW-0325">Glycoprotein</keyword>
<feature type="binding site" evidence="11">
    <location>
        <position position="253"/>
    </location>
    <ligand>
        <name>Ca(2+)</name>
        <dbReference type="ChEBI" id="CHEBI:29108"/>
        <label>3</label>
    </ligand>
</feature>
<dbReference type="Pfam" id="PF01471">
    <property type="entry name" value="PG_binding_1"/>
    <property type="match status" value="1"/>
</dbReference>
<dbReference type="AlphaFoldDB" id="A0AAD8P8H6"/>
<gene>
    <name evidence="14" type="ORF">QVD17_01704</name>
</gene>
<dbReference type="GO" id="GO:0031012">
    <property type="term" value="C:extracellular matrix"/>
    <property type="evidence" value="ECO:0007669"/>
    <property type="project" value="InterPro"/>
</dbReference>
<keyword evidence="11" id="KW-0106">Calcium</keyword>
<feature type="binding site" evidence="11">
    <location>
        <position position="238"/>
    </location>
    <ligand>
        <name>Zn(2+)</name>
        <dbReference type="ChEBI" id="CHEBI:29105"/>
        <label>1</label>
    </ligand>
</feature>
<comment type="similarity">
    <text evidence="1">Belongs to the peptidase M10A family. Matrix metalloproteinases (MMPs) subfamily.</text>
</comment>
<feature type="binding site" evidence="11">
    <location>
        <position position="294"/>
    </location>
    <ligand>
        <name>Zn(2+)</name>
        <dbReference type="ChEBI" id="CHEBI:29105"/>
        <label>2</label>
        <note>catalytic</note>
    </ligand>
</feature>
<feature type="binding site" evidence="11">
    <location>
        <position position="231"/>
    </location>
    <ligand>
        <name>Ca(2+)</name>
        <dbReference type="ChEBI" id="CHEBI:29108"/>
        <label>3</label>
    </ligand>
</feature>